<keyword evidence="2 7" id="KW-0812">Transmembrane</keyword>
<name>A0A4R8QDW0_9PEZI</name>
<dbReference type="EMBL" id="QAPG01000028">
    <property type="protein sequence ID" value="TDZ36961.1"/>
    <property type="molecule type" value="Genomic_DNA"/>
</dbReference>
<feature type="transmembrane region" description="Helical" evidence="7">
    <location>
        <begin position="109"/>
        <end position="131"/>
    </location>
</feature>
<keyword evidence="4 7" id="KW-0472">Membrane</keyword>
<evidence type="ECO:0000259" key="8">
    <source>
        <dbReference type="Pfam" id="PF20684"/>
    </source>
</evidence>
<feature type="domain" description="Rhodopsin" evidence="8">
    <location>
        <begin position="49"/>
        <end position="285"/>
    </location>
</feature>
<evidence type="ECO:0000256" key="1">
    <source>
        <dbReference type="ARBA" id="ARBA00004141"/>
    </source>
</evidence>
<protein>
    <submittedName>
        <fullName evidence="9">Satratoxin biosynthesis SC1 cluster protein 4</fullName>
    </submittedName>
</protein>
<comment type="caution">
    <text evidence="9">The sequence shown here is derived from an EMBL/GenBank/DDBJ whole genome shotgun (WGS) entry which is preliminary data.</text>
</comment>
<sequence>MELSSVATHTDIVRDAEEGRHSLDDESRFGEILAILVVGSVLSTAVVCLRVFTRLGMLRTFGIDDVLMVIAQIVTLGAAVAIGLEGRYGLGSHSWVASVEDYIPYMKSFYSSIIVYNMATCVVKMSILLQYRRIFSGEIMQRLTLCGLVFMGTWTVILSVLLPLMCYPVAAFWDSTVDGVCVDYLAIWYAMAGFNLAADLAIFSMPIPVINSLQLPRRQKRMLLLVFGLGFFTCVISALRIRTLRVAAKSQDPYWDNVDAATWSFLEITVGILAACLPTLRPIFVTFLPRLFAGSSARNGSGRPSDKFGNPYVPDRGASATPWPLKRASRVPGSSVTEGLRNDKEIELVAPETETSAEYTVTVTADANKPLGGDFVGRSNRGSEERQILTTTVVSQEVTTDDSGGQTPLREDR</sequence>
<evidence type="ECO:0000256" key="4">
    <source>
        <dbReference type="ARBA" id="ARBA00023136"/>
    </source>
</evidence>
<dbReference type="Proteomes" id="UP000295083">
    <property type="component" value="Unassembled WGS sequence"/>
</dbReference>
<proteinExistence type="inferred from homology"/>
<evidence type="ECO:0000256" key="7">
    <source>
        <dbReference type="SAM" id="Phobius"/>
    </source>
</evidence>
<feature type="transmembrane region" description="Helical" evidence="7">
    <location>
        <begin position="32"/>
        <end position="53"/>
    </location>
</feature>
<comment type="subcellular location">
    <subcellularLocation>
        <location evidence="1">Membrane</location>
        <topology evidence="1">Multi-pass membrane protein</topology>
    </subcellularLocation>
</comment>
<accession>A0A4R8QDW0</accession>
<keyword evidence="3 7" id="KW-1133">Transmembrane helix</keyword>
<feature type="transmembrane region" description="Helical" evidence="7">
    <location>
        <begin position="222"/>
        <end position="241"/>
    </location>
</feature>
<comment type="similarity">
    <text evidence="5">Belongs to the SAT4 family.</text>
</comment>
<dbReference type="AlphaFoldDB" id="A0A4R8QDW0"/>
<keyword evidence="10" id="KW-1185">Reference proteome</keyword>
<dbReference type="Pfam" id="PF20684">
    <property type="entry name" value="Fung_rhodopsin"/>
    <property type="match status" value="1"/>
</dbReference>
<dbReference type="PANTHER" id="PTHR33048:SF47">
    <property type="entry name" value="INTEGRAL MEMBRANE PROTEIN-RELATED"/>
    <property type="match status" value="1"/>
</dbReference>
<feature type="transmembrane region" description="Helical" evidence="7">
    <location>
        <begin position="65"/>
        <end position="84"/>
    </location>
</feature>
<dbReference type="InterPro" id="IPR052337">
    <property type="entry name" value="SAT4-like"/>
</dbReference>
<dbReference type="InterPro" id="IPR049326">
    <property type="entry name" value="Rhodopsin_dom_fungi"/>
</dbReference>
<dbReference type="PANTHER" id="PTHR33048">
    <property type="entry name" value="PTH11-LIKE INTEGRAL MEMBRANE PROTEIN (AFU_ORTHOLOGUE AFUA_5G11245)"/>
    <property type="match status" value="1"/>
</dbReference>
<evidence type="ECO:0000313" key="10">
    <source>
        <dbReference type="Proteomes" id="UP000295083"/>
    </source>
</evidence>
<feature type="transmembrane region" description="Helical" evidence="7">
    <location>
        <begin position="185"/>
        <end position="210"/>
    </location>
</feature>
<evidence type="ECO:0000256" key="5">
    <source>
        <dbReference type="ARBA" id="ARBA00038359"/>
    </source>
</evidence>
<evidence type="ECO:0000256" key="6">
    <source>
        <dbReference type="SAM" id="MobiDB-lite"/>
    </source>
</evidence>
<gene>
    <name evidence="9" type="ORF">C8035_v006400</name>
</gene>
<dbReference type="GO" id="GO:0016020">
    <property type="term" value="C:membrane"/>
    <property type="evidence" value="ECO:0007669"/>
    <property type="project" value="UniProtKB-SubCell"/>
</dbReference>
<reference evidence="9 10" key="1">
    <citation type="submission" date="2018-11" db="EMBL/GenBank/DDBJ databases">
        <title>Genome sequence and assembly of Colletotrichum spinosum.</title>
        <authorList>
            <person name="Gan P."/>
            <person name="Shirasu K."/>
        </authorList>
    </citation>
    <scope>NUCLEOTIDE SEQUENCE [LARGE SCALE GENOMIC DNA]</scope>
    <source>
        <strain evidence="9 10">CBS 515.97</strain>
    </source>
</reference>
<feature type="region of interest" description="Disordered" evidence="6">
    <location>
        <begin position="319"/>
        <end position="338"/>
    </location>
</feature>
<evidence type="ECO:0000256" key="3">
    <source>
        <dbReference type="ARBA" id="ARBA00022989"/>
    </source>
</evidence>
<feature type="transmembrane region" description="Helical" evidence="7">
    <location>
        <begin position="143"/>
        <end position="165"/>
    </location>
</feature>
<organism evidence="9 10">
    <name type="scientific">Colletotrichum spinosum</name>
    <dbReference type="NCBI Taxonomy" id="1347390"/>
    <lineage>
        <taxon>Eukaryota</taxon>
        <taxon>Fungi</taxon>
        <taxon>Dikarya</taxon>
        <taxon>Ascomycota</taxon>
        <taxon>Pezizomycotina</taxon>
        <taxon>Sordariomycetes</taxon>
        <taxon>Hypocreomycetidae</taxon>
        <taxon>Glomerellales</taxon>
        <taxon>Glomerellaceae</taxon>
        <taxon>Colletotrichum</taxon>
        <taxon>Colletotrichum orbiculare species complex</taxon>
    </lineage>
</organism>
<evidence type="ECO:0000256" key="2">
    <source>
        <dbReference type="ARBA" id="ARBA00022692"/>
    </source>
</evidence>
<evidence type="ECO:0000313" key="9">
    <source>
        <dbReference type="EMBL" id="TDZ36961.1"/>
    </source>
</evidence>
<feature type="transmembrane region" description="Helical" evidence="7">
    <location>
        <begin position="261"/>
        <end position="280"/>
    </location>
</feature>